<comment type="caution">
    <text evidence="1">The sequence shown here is derived from an EMBL/GenBank/DDBJ whole genome shotgun (WGS) entry which is preliminary data.</text>
</comment>
<proteinExistence type="predicted"/>
<evidence type="ECO:0000313" key="2">
    <source>
        <dbReference type="Proteomes" id="UP001306950"/>
    </source>
</evidence>
<name>A0ABU7VXY6_9BACL</name>
<dbReference type="EMBL" id="JAZHPZ010000016">
    <property type="protein sequence ID" value="MEF2968616.1"/>
    <property type="molecule type" value="Genomic_DNA"/>
</dbReference>
<sequence>MDNSTVNELEALLQEDLSRLSKTWPGNNQTAIIQLIRIMDYYLLSRIFGDKEAAKRHKYHCYGWGIALNIFFDEKIDSESFSLFPNNDDFFMWADSLLYYCGQLGLVKLVIDHIKTGLGRIEKHNNNKFTIHYDNKIIGVEGIEIKEFFWLNNYLTQMNSNYYDSIAVLAKDIHESMKENVYIWRNYFLGYNTTHEIDRFYLDLSKFELQKTIGFDSFPPNTLFGGLPFELYLDALCILKSFSLRHVGFVTNQLAKGIKVDSANLLQHFMLKSDIVFYLSQAMKIDSVIAEKIIDMLTLNDLNKDHFCSKVDGAIPPFIEISRHHILFSHSGFKAQPVLFMLNELRRRYQKDWDRALDKREEIFRAELYSLFSEERFIKINRPIVIKVLGKVLTDIDGFIYDKETGTLALFQLKWQEPFANSMVERRSRKKNFEKESNHWIMSISNWLVNKSNDELAASFGFKNNDFKDYTRSLLFIIGRNFAHFSGDDFPDERAAWGMWPQLLRLMNENICTEDNLLSWLFNLLKKDSPVEKAKESNRNLKDHIIELKDYQVFINWAHE</sequence>
<evidence type="ECO:0008006" key="3">
    <source>
        <dbReference type="Google" id="ProtNLM"/>
    </source>
</evidence>
<reference evidence="1 2" key="1">
    <citation type="submission" date="2024-02" db="EMBL/GenBank/DDBJ databases">
        <title>A nitrogen-fixing paenibacillus bacterium.</title>
        <authorList>
            <person name="Zhang W.L."/>
            <person name="Chen S.F."/>
        </authorList>
    </citation>
    <scope>NUCLEOTIDE SEQUENCE [LARGE SCALE GENOMIC DNA]</scope>
    <source>
        <strain evidence="1 2">M1</strain>
    </source>
</reference>
<dbReference type="RefSeq" id="WP_331848793.1">
    <property type="nucleotide sequence ID" value="NZ_JAZHPZ010000016.1"/>
</dbReference>
<organism evidence="1 2">
    <name type="scientific">Paenibacillus haidiansis</name>
    <dbReference type="NCBI Taxonomy" id="1574488"/>
    <lineage>
        <taxon>Bacteria</taxon>
        <taxon>Bacillati</taxon>
        <taxon>Bacillota</taxon>
        <taxon>Bacilli</taxon>
        <taxon>Bacillales</taxon>
        <taxon>Paenibacillaceae</taxon>
        <taxon>Paenibacillus</taxon>
    </lineage>
</organism>
<gene>
    <name evidence="1" type="ORF">V3851_22605</name>
</gene>
<protein>
    <recommendedName>
        <fullName evidence="3">PD-(D/E)XK nuclease superfamily protein</fullName>
    </recommendedName>
</protein>
<dbReference type="Proteomes" id="UP001306950">
    <property type="component" value="Unassembled WGS sequence"/>
</dbReference>
<evidence type="ECO:0000313" key="1">
    <source>
        <dbReference type="EMBL" id="MEF2968616.1"/>
    </source>
</evidence>
<keyword evidence="2" id="KW-1185">Reference proteome</keyword>
<accession>A0ABU7VXY6</accession>